<dbReference type="PANTHER" id="PTHR30055:SF226">
    <property type="entry name" value="HTH-TYPE TRANSCRIPTIONAL REGULATOR PKSA"/>
    <property type="match status" value="1"/>
</dbReference>
<dbReference type="Gene3D" id="1.10.357.10">
    <property type="entry name" value="Tetracycline Repressor, domain 2"/>
    <property type="match status" value="1"/>
</dbReference>
<evidence type="ECO:0000313" key="7">
    <source>
        <dbReference type="Proteomes" id="UP001501427"/>
    </source>
</evidence>
<keyword evidence="7" id="KW-1185">Reference proteome</keyword>
<dbReference type="PANTHER" id="PTHR30055">
    <property type="entry name" value="HTH-TYPE TRANSCRIPTIONAL REGULATOR RUTR"/>
    <property type="match status" value="1"/>
</dbReference>
<evidence type="ECO:0000313" key="5">
    <source>
        <dbReference type="EMBL" id="MBB4777173.1"/>
    </source>
</evidence>
<evidence type="ECO:0000313" key="4">
    <source>
        <dbReference type="EMBL" id="GAA0581396.1"/>
    </source>
</evidence>
<evidence type="ECO:0000259" key="3">
    <source>
        <dbReference type="PROSITE" id="PS50977"/>
    </source>
</evidence>
<reference evidence="7" key="2">
    <citation type="journal article" date="2019" name="Int. J. Syst. Evol. Microbiol.">
        <title>The Global Catalogue of Microorganisms (GCM) 10K type strain sequencing project: providing services to taxonomists for standard genome sequencing and annotation.</title>
        <authorList>
            <consortium name="The Broad Institute Genomics Platform"/>
            <consortium name="The Broad Institute Genome Sequencing Center for Infectious Disease"/>
            <person name="Wu L."/>
            <person name="Ma J."/>
        </authorList>
    </citation>
    <scope>NUCLEOTIDE SEQUENCE [LARGE SCALE GENOMIC DNA]</scope>
    <source>
        <strain evidence="7">JCM 10667</strain>
    </source>
</reference>
<dbReference type="AlphaFoldDB" id="A0A7W7MZT8"/>
<evidence type="ECO:0000256" key="2">
    <source>
        <dbReference type="PROSITE-ProRule" id="PRU00335"/>
    </source>
</evidence>
<reference evidence="4" key="1">
    <citation type="journal article" date="2014" name="Int. J. Syst. Evol. Microbiol.">
        <title>Complete genome of a new Firmicutes species belonging to the dominant human colonic microbiota ('Ruminococcus bicirculans') reveals two chromosomes and a selective capacity to utilize plant glucans.</title>
        <authorList>
            <consortium name="NISC Comparative Sequencing Program"/>
            <person name="Wegmann U."/>
            <person name="Louis P."/>
            <person name="Goesmann A."/>
            <person name="Henrissat B."/>
            <person name="Duncan S.H."/>
            <person name="Flint H.J."/>
        </authorList>
    </citation>
    <scope>NUCLEOTIDE SEQUENCE</scope>
    <source>
        <strain evidence="4">JCM 10667</strain>
    </source>
</reference>
<sequence>MAGRRATPTGRYAGRSAAERRAERRRRFLDAGLELFGRGPGYRGTTVAALSEAAGLSTRQFYEEFAGLEDLLAELHLEVNDIAEQAVATTLREAEGLPLAERTAHLFRAYAASITADRARIRIAFVEVVGAGPRIERQRLARRARWIDFICAEAAAAARRGEIADRDYRIAAAAFTGSITGLLHDWDAGWVDATLDDLIEELTLLLLARLHAADGSTQ</sequence>
<dbReference type="EMBL" id="BAAAHD010000052">
    <property type="protein sequence ID" value="GAA0581396.1"/>
    <property type="molecule type" value="Genomic_DNA"/>
</dbReference>
<evidence type="ECO:0000256" key="1">
    <source>
        <dbReference type="ARBA" id="ARBA00023125"/>
    </source>
</evidence>
<dbReference type="RefSeq" id="WP_184887453.1">
    <property type="nucleotide sequence ID" value="NZ_BAAAHD010000052.1"/>
</dbReference>
<dbReference type="InterPro" id="IPR009057">
    <property type="entry name" value="Homeodomain-like_sf"/>
</dbReference>
<feature type="DNA-binding region" description="H-T-H motif" evidence="2">
    <location>
        <begin position="46"/>
        <end position="65"/>
    </location>
</feature>
<dbReference type="Proteomes" id="UP000549343">
    <property type="component" value="Unassembled WGS sequence"/>
</dbReference>
<dbReference type="GO" id="GO:0000976">
    <property type="term" value="F:transcription cis-regulatory region binding"/>
    <property type="evidence" value="ECO:0007669"/>
    <property type="project" value="TreeGrafter"/>
</dbReference>
<comment type="caution">
    <text evidence="5">The sequence shown here is derived from an EMBL/GenBank/DDBJ whole genome shotgun (WGS) entry which is preliminary data.</text>
</comment>
<evidence type="ECO:0000313" key="6">
    <source>
        <dbReference type="Proteomes" id="UP000549343"/>
    </source>
</evidence>
<reference evidence="5 6" key="3">
    <citation type="submission" date="2020-08" db="EMBL/GenBank/DDBJ databases">
        <title>Sequencing the genomes of 1000 actinobacteria strains.</title>
        <authorList>
            <person name="Klenk H.-P."/>
        </authorList>
    </citation>
    <scope>NUCLEOTIDE SEQUENCE [LARGE SCALE GENOMIC DNA]</scope>
    <source>
        <strain evidence="5 6">DSM 44772</strain>
    </source>
</reference>
<dbReference type="PROSITE" id="PS50977">
    <property type="entry name" value="HTH_TETR_2"/>
    <property type="match status" value="1"/>
</dbReference>
<dbReference type="EMBL" id="JACHMV010000001">
    <property type="protein sequence ID" value="MBB4777173.1"/>
    <property type="molecule type" value="Genomic_DNA"/>
</dbReference>
<reference evidence="4" key="4">
    <citation type="submission" date="2023-12" db="EMBL/GenBank/DDBJ databases">
        <authorList>
            <person name="Sun Q."/>
            <person name="Inoue M."/>
        </authorList>
    </citation>
    <scope>NUCLEOTIDE SEQUENCE</scope>
    <source>
        <strain evidence="4">JCM 10667</strain>
    </source>
</reference>
<dbReference type="Gene3D" id="1.10.10.60">
    <property type="entry name" value="Homeodomain-like"/>
    <property type="match status" value="1"/>
</dbReference>
<name>A0A7W7MZT8_9ACTN</name>
<proteinExistence type="predicted"/>
<dbReference type="Proteomes" id="UP001501427">
    <property type="component" value="Unassembled WGS sequence"/>
</dbReference>
<accession>A0A7W7MZT8</accession>
<dbReference type="SUPFAM" id="SSF48498">
    <property type="entry name" value="Tetracyclin repressor-like, C-terminal domain"/>
    <property type="match status" value="1"/>
</dbReference>
<organism evidence="5 6">
    <name type="scientific">Actinomadura livida</name>
    <dbReference type="NCBI Taxonomy" id="79909"/>
    <lineage>
        <taxon>Bacteria</taxon>
        <taxon>Bacillati</taxon>
        <taxon>Actinomycetota</taxon>
        <taxon>Actinomycetes</taxon>
        <taxon>Streptosporangiales</taxon>
        <taxon>Thermomonosporaceae</taxon>
        <taxon>Actinomadura</taxon>
    </lineage>
</organism>
<protein>
    <submittedName>
        <fullName evidence="4 5">AcrR family transcriptional regulator</fullName>
    </submittedName>
</protein>
<dbReference type="Pfam" id="PF00440">
    <property type="entry name" value="TetR_N"/>
    <property type="match status" value="1"/>
</dbReference>
<dbReference type="InterPro" id="IPR001647">
    <property type="entry name" value="HTH_TetR"/>
</dbReference>
<feature type="domain" description="HTH tetR-type" evidence="3">
    <location>
        <begin position="22"/>
        <end position="83"/>
    </location>
</feature>
<dbReference type="InterPro" id="IPR036271">
    <property type="entry name" value="Tet_transcr_reg_TetR-rel_C_sf"/>
</dbReference>
<dbReference type="GO" id="GO:0003700">
    <property type="term" value="F:DNA-binding transcription factor activity"/>
    <property type="evidence" value="ECO:0007669"/>
    <property type="project" value="TreeGrafter"/>
</dbReference>
<gene>
    <name evidence="5" type="ORF">F4557_005591</name>
    <name evidence="4" type="ORF">GCM10009546_49810</name>
</gene>
<keyword evidence="1 2" id="KW-0238">DNA-binding</keyword>
<dbReference type="SUPFAM" id="SSF46689">
    <property type="entry name" value="Homeodomain-like"/>
    <property type="match status" value="1"/>
</dbReference>
<dbReference type="InterPro" id="IPR050109">
    <property type="entry name" value="HTH-type_TetR-like_transc_reg"/>
</dbReference>